<evidence type="ECO:0000259" key="3">
    <source>
        <dbReference type="Pfam" id="PF00561"/>
    </source>
</evidence>
<dbReference type="SUPFAM" id="SSF53474">
    <property type="entry name" value="alpha/beta-Hydrolases"/>
    <property type="match status" value="1"/>
</dbReference>
<evidence type="ECO:0000256" key="2">
    <source>
        <dbReference type="ARBA" id="ARBA00023315"/>
    </source>
</evidence>
<comment type="caution">
    <text evidence="5">The sequence shown here is derived from an EMBL/GenBank/DDBJ whole genome shotgun (WGS) entry which is preliminary data.</text>
</comment>
<dbReference type="EMBL" id="JAUOTP010000012">
    <property type="protein sequence ID" value="MDO6416854.1"/>
    <property type="molecule type" value="Genomic_DNA"/>
</dbReference>
<dbReference type="Pfam" id="PF07167">
    <property type="entry name" value="PhaC_N"/>
    <property type="match status" value="1"/>
</dbReference>
<evidence type="ECO:0000313" key="5">
    <source>
        <dbReference type="EMBL" id="MDO6416854.1"/>
    </source>
</evidence>
<keyword evidence="6" id="KW-1185">Reference proteome</keyword>
<feature type="domain" description="AB hydrolase-1" evidence="3">
    <location>
        <begin position="292"/>
        <end position="496"/>
    </location>
</feature>
<dbReference type="Pfam" id="PF00561">
    <property type="entry name" value="Abhydrolase_1"/>
    <property type="match status" value="1"/>
</dbReference>
<gene>
    <name evidence="5" type="ORF">Q4F19_20895</name>
</gene>
<evidence type="ECO:0000313" key="6">
    <source>
        <dbReference type="Proteomes" id="UP001169764"/>
    </source>
</evidence>
<proteinExistence type="predicted"/>
<reference evidence="5" key="1">
    <citation type="submission" date="2023-07" db="EMBL/GenBank/DDBJ databases">
        <authorList>
            <person name="Kim M."/>
        </authorList>
    </citation>
    <scope>NUCLEOTIDE SEQUENCE</scope>
    <source>
        <strain evidence="5">BIUV-7</strain>
    </source>
</reference>
<protein>
    <submittedName>
        <fullName evidence="5">Class I poly(R)-hydroxyalkanoic acid synthase</fullName>
    </submittedName>
</protein>
<dbReference type="InterPro" id="IPR051321">
    <property type="entry name" value="PHA/PHB_synthase"/>
</dbReference>
<dbReference type="InterPro" id="IPR029058">
    <property type="entry name" value="AB_hydrolase_fold"/>
</dbReference>
<dbReference type="PANTHER" id="PTHR36837">
    <property type="entry name" value="POLY(3-HYDROXYALKANOATE) POLYMERASE SUBUNIT PHAC"/>
    <property type="match status" value="1"/>
</dbReference>
<dbReference type="InterPro" id="IPR000073">
    <property type="entry name" value="AB_hydrolase_1"/>
</dbReference>
<dbReference type="InterPro" id="IPR010941">
    <property type="entry name" value="PhaC_N"/>
</dbReference>
<organism evidence="5 6">
    <name type="scientific">Sphingomonas natans</name>
    <dbReference type="NCBI Taxonomy" id="3063330"/>
    <lineage>
        <taxon>Bacteria</taxon>
        <taxon>Pseudomonadati</taxon>
        <taxon>Pseudomonadota</taxon>
        <taxon>Alphaproteobacteria</taxon>
        <taxon>Sphingomonadales</taxon>
        <taxon>Sphingomonadaceae</taxon>
        <taxon>Sphingomonas</taxon>
    </lineage>
</organism>
<keyword evidence="1" id="KW-0808">Transferase</keyword>
<dbReference type="PANTHER" id="PTHR36837:SF5">
    <property type="entry name" value="POLY-3-HYDROXYBUTYRATE SYNTHASE"/>
    <property type="match status" value="1"/>
</dbReference>
<dbReference type="Gene3D" id="3.40.50.1820">
    <property type="entry name" value="alpha/beta hydrolase"/>
    <property type="match status" value="1"/>
</dbReference>
<feature type="domain" description="Poly-beta-hydroxybutyrate polymerase N-terminal" evidence="4">
    <location>
        <begin position="90"/>
        <end position="256"/>
    </location>
</feature>
<evidence type="ECO:0000256" key="1">
    <source>
        <dbReference type="ARBA" id="ARBA00022679"/>
    </source>
</evidence>
<dbReference type="Proteomes" id="UP001169764">
    <property type="component" value="Unassembled WGS sequence"/>
</dbReference>
<keyword evidence="2" id="KW-0012">Acyltransferase</keyword>
<accession>A0ABT8YET9</accession>
<evidence type="ECO:0000259" key="4">
    <source>
        <dbReference type="Pfam" id="PF07167"/>
    </source>
</evidence>
<dbReference type="RefSeq" id="WP_303546745.1">
    <property type="nucleotide sequence ID" value="NZ_JAUOTP010000012.1"/>
</dbReference>
<sequence length="576" mass="63378">MAKPGNEPHDGGALLAEMAHWTGVIGKAQQLLMEHGASAALKAGDDFMAQMGQMPVMDPAGMAAAPAAMWAETLGFWRSMLPETEGAAPDRRFAAPDWQEPLFDLIRQTYAVAADQFLSIIDQAPGLSPHQAEQLRFGARNFVEAMSPSNFAFTNPQVVAKIVETRGQNLITGLQRMIEDASSGQLRHVGKDAFELGRNIAMTPGKVVYEAPLFQLIQYSPTTEQVSEIPLIIFPPWFNRFYILDLSPEKSLVQWAVDQGLTVFIVSWKSADASIAHVLMDDYVLNGEWEAIEVVTRLLDVPKTHVVGYCVAGTALSMMLAWAHATGNEAKIASATFFTAQVDFTESGDLSLFVDDAQLKLMGTMAKDGVFDGRYMAMTFNLLRSRDLIWNYVVNNYLLAEDYKSFDLLHWNGDVTNLPAGWQLRYLTELYRDNLLVKPGALSVAGTPIDLTIVKTPAYIQAGREDHIAPAKSVWKMLHHFGGPMRFVLAGSGHIAGVVNHPSANKYQYWTNEAKVDTLDDFVAGATEHKGSWWPDWLKWLSAHDAAKVPAEGARIPGGGALPAIEDAPGRYARTR</sequence>
<name>A0ABT8YET9_9SPHN</name>